<reference evidence="3 4" key="1">
    <citation type="submission" date="2023-07" db="EMBL/GenBank/DDBJ databases">
        <title>Genomic Encyclopedia of Type Strains, Phase IV (KMG-IV): sequencing the most valuable type-strain genomes for metagenomic binning, comparative biology and taxonomic classification.</title>
        <authorList>
            <person name="Goeker M."/>
        </authorList>
    </citation>
    <scope>NUCLEOTIDE SEQUENCE [LARGE SCALE GENOMIC DNA]</scope>
    <source>
        <strain evidence="3 4">DSM 3770</strain>
    </source>
</reference>
<dbReference type="Proteomes" id="UP001241747">
    <property type="component" value="Unassembled WGS sequence"/>
</dbReference>
<keyword evidence="1" id="KW-0472">Membrane</keyword>
<keyword evidence="1" id="KW-1133">Transmembrane helix</keyword>
<dbReference type="Pfam" id="PF01471">
    <property type="entry name" value="PG_binding_1"/>
    <property type="match status" value="1"/>
</dbReference>
<dbReference type="SUPFAM" id="SSF47090">
    <property type="entry name" value="PGBD-like"/>
    <property type="match status" value="1"/>
</dbReference>
<evidence type="ECO:0000259" key="2">
    <source>
        <dbReference type="Pfam" id="PF01471"/>
    </source>
</evidence>
<evidence type="ECO:0000313" key="3">
    <source>
        <dbReference type="EMBL" id="MDQ0505219.1"/>
    </source>
</evidence>
<evidence type="ECO:0000313" key="4">
    <source>
        <dbReference type="Proteomes" id="UP001241747"/>
    </source>
</evidence>
<name>A0ABU0LDK1_XANAG</name>
<dbReference type="InterPro" id="IPR002477">
    <property type="entry name" value="Peptidoglycan-bd-like"/>
</dbReference>
<keyword evidence="4" id="KW-1185">Reference proteome</keyword>
<feature type="domain" description="Peptidoglycan binding-like" evidence="2">
    <location>
        <begin position="186"/>
        <end position="235"/>
    </location>
</feature>
<dbReference type="EMBL" id="JAUSVY010000004">
    <property type="protein sequence ID" value="MDQ0505219.1"/>
    <property type="molecule type" value="Genomic_DNA"/>
</dbReference>
<organism evidence="3 4">
    <name type="scientific">Xanthobacter agilis</name>
    <dbReference type="NCBI Taxonomy" id="47492"/>
    <lineage>
        <taxon>Bacteria</taxon>
        <taxon>Pseudomonadati</taxon>
        <taxon>Pseudomonadota</taxon>
        <taxon>Alphaproteobacteria</taxon>
        <taxon>Hyphomicrobiales</taxon>
        <taxon>Xanthobacteraceae</taxon>
        <taxon>Xanthobacter</taxon>
    </lineage>
</organism>
<accession>A0ABU0LDK1</accession>
<dbReference type="RefSeq" id="WP_237344399.1">
    <property type="nucleotide sequence ID" value="NZ_JABWGX010000004.1"/>
</dbReference>
<dbReference type="Gene3D" id="1.10.101.10">
    <property type="entry name" value="PGBD-like superfamily/PGBD"/>
    <property type="match status" value="1"/>
</dbReference>
<dbReference type="InterPro" id="IPR036365">
    <property type="entry name" value="PGBD-like_sf"/>
</dbReference>
<proteinExistence type="predicted"/>
<keyword evidence="1" id="KW-0812">Transmembrane</keyword>
<comment type="caution">
    <text evidence="3">The sequence shown here is derived from an EMBL/GenBank/DDBJ whole genome shotgun (WGS) entry which is preliminary data.</text>
</comment>
<sequence length="250" mass="24962">MRLDTAPALAAPAIEVADDPFAPPPVHGGRRLKLLDVLVAAVVVAAGGAVASNALLMQVPAQHAAFAPAVPDAAAGGGKAKPARSPANSVSIPLPPVNPNGHAVGSGGGETNGTLGYLASKTSVTGMSTTLKPVSAEEAAAGAIAAPRPVSSIKPPLKVGPLAATGPMSVSAEVDPIRPPANVPTSPRVAAVQRALAKIGYGPLKASGVLTLETREAIRRFERDRRLPVDGNVSDGLVRELSVISGIAIN</sequence>
<feature type="transmembrane region" description="Helical" evidence="1">
    <location>
        <begin position="34"/>
        <end position="56"/>
    </location>
</feature>
<evidence type="ECO:0000256" key="1">
    <source>
        <dbReference type="SAM" id="Phobius"/>
    </source>
</evidence>
<protein>
    <recommendedName>
        <fullName evidence="2">Peptidoglycan binding-like domain-containing protein</fullName>
    </recommendedName>
</protein>
<dbReference type="InterPro" id="IPR036366">
    <property type="entry name" value="PGBDSf"/>
</dbReference>
<gene>
    <name evidence="3" type="ORF">QOZ94_002015</name>
</gene>